<keyword evidence="4" id="KW-1185">Reference proteome</keyword>
<feature type="compositionally biased region" description="Acidic residues" evidence="1">
    <location>
        <begin position="9"/>
        <end position="42"/>
    </location>
</feature>
<dbReference type="Proteomes" id="UP000585050">
    <property type="component" value="Unassembled WGS sequence"/>
</dbReference>
<name>A0A7X8SKY6_9BACT</name>
<evidence type="ECO:0000256" key="1">
    <source>
        <dbReference type="SAM" id="MobiDB-lite"/>
    </source>
</evidence>
<evidence type="ECO:0000313" key="3">
    <source>
        <dbReference type="EMBL" id="NLR92156.1"/>
    </source>
</evidence>
<proteinExistence type="predicted"/>
<sequence length="259" mass="29087">MDPTSQTDTDSEEEASDADDSETEEETDSDTDEDTDSEIDTDDELAVYRKIYGATDIYKDGDYVVIEMEGIPDHGSPYYDGSEWQDRYEENDERSFNQNPNVIQSVDRTVRIPLYPTEATDHQATALGTMGVALNGVAFFNQYAGPNNQPLTNEIYSFDQYNGHPQSSGVYHYHLEPNYLTEQESIGQDGLLGFLLDGFPVYGPMENNVAVTNDDLDDYHGHSHETEDYPDGIYHYHITAEDPYINGNGYYGTPGTSTQ</sequence>
<evidence type="ECO:0000259" key="2">
    <source>
        <dbReference type="Pfam" id="PF14240"/>
    </source>
</evidence>
<dbReference type="PANTHER" id="PTHR30289:SF8">
    <property type="entry name" value="YHYH DOMAIN-CONTAINING PROTEIN"/>
    <property type="match status" value="1"/>
</dbReference>
<protein>
    <submittedName>
        <fullName evidence="3">YHYH protein</fullName>
    </submittedName>
</protein>
<accession>A0A7X8SKY6</accession>
<dbReference type="PANTHER" id="PTHR30289">
    <property type="entry name" value="UNCHARACTERIZED PROTEIN YBCL-RELATED"/>
    <property type="match status" value="1"/>
</dbReference>
<dbReference type="Pfam" id="PF14240">
    <property type="entry name" value="YHYH"/>
    <property type="match status" value="2"/>
</dbReference>
<feature type="domain" description="YHYH" evidence="2">
    <location>
        <begin position="110"/>
        <end position="205"/>
    </location>
</feature>
<dbReference type="InterPro" id="IPR025924">
    <property type="entry name" value="YHYH_dom"/>
</dbReference>
<evidence type="ECO:0000313" key="4">
    <source>
        <dbReference type="Proteomes" id="UP000585050"/>
    </source>
</evidence>
<organism evidence="3 4">
    <name type="scientific">Flammeovirga agarivorans</name>
    <dbReference type="NCBI Taxonomy" id="2726742"/>
    <lineage>
        <taxon>Bacteria</taxon>
        <taxon>Pseudomonadati</taxon>
        <taxon>Bacteroidota</taxon>
        <taxon>Cytophagia</taxon>
        <taxon>Cytophagales</taxon>
        <taxon>Flammeovirgaceae</taxon>
        <taxon>Flammeovirga</taxon>
    </lineage>
</organism>
<comment type="caution">
    <text evidence="3">The sequence shown here is derived from an EMBL/GenBank/DDBJ whole genome shotgun (WGS) entry which is preliminary data.</text>
</comment>
<feature type="domain" description="YHYH" evidence="2">
    <location>
        <begin position="212"/>
        <end position="246"/>
    </location>
</feature>
<gene>
    <name evidence="3" type="ORF">HGP29_13095</name>
</gene>
<dbReference type="EMBL" id="JABAIL010000004">
    <property type="protein sequence ID" value="NLR92156.1"/>
    <property type="molecule type" value="Genomic_DNA"/>
</dbReference>
<reference evidence="3 4" key="1">
    <citation type="submission" date="2020-04" db="EMBL/GenBank/DDBJ databases">
        <title>Flammeovirga sp. SR4, a novel species isolated from seawater.</title>
        <authorList>
            <person name="Wang X."/>
        </authorList>
    </citation>
    <scope>NUCLEOTIDE SEQUENCE [LARGE SCALE GENOMIC DNA]</scope>
    <source>
        <strain evidence="3 4">SR4</strain>
    </source>
</reference>
<feature type="region of interest" description="Disordered" evidence="1">
    <location>
        <begin position="1"/>
        <end position="42"/>
    </location>
</feature>
<dbReference type="AlphaFoldDB" id="A0A7X8SKY6"/>